<comment type="subcellular location">
    <subcellularLocation>
        <location evidence="1">Nucleus</location>
    </subcellularLocation>
</comment>
<dbReference type="PANTHER" id="PTHR45797">
    <property type="entry name" value="RAD54-LIKE"/>
    <property type="match status" value="1"/>
</dbReference>
<feature type="compositionally biased region" description="Low complexity" evidence="9">
    <location>
        <begin position="488"/>
        <end position="512"/>
    </location>
</feature>
<dbReference type="SUPFAM" id="SSF52540">
    <property type="entry name" value="P-loop containing nucleoside triphosphate hydrolases"/>
    <property type="match status" value="1"/>
</dbReference>
<dbReference type="Pfam" id="PF00176">
    <property type="entry name" value="SNF2-rel_dom"/>
    <property type="match status" value="1"/>
</dbReference>
<feature type="region of interest" description="Disordered" evidence="9">
    <location>
        <begin position="431"/>
        <end position="550"/>
    </location>
</feature>
<keyword evidence="7" id="KW-0539">Nucleus</keyword>
<dbReference type="GO" id="GO:0005634">
    <property type="term" value="C:nucleus"/>
    <property type="evidence" value="ECO:0007669"/>
    <property type="project" value="UniProtKB-SubCell"/>
</dbReference>
<dbReference type="GO" id="GO:0005524">
    <property type="term" value="F:ATP binding"/>
    <property type="evidence" value="ECO:0007669"/>
    <property type="project" value="UniProtKB-KW"/>
</dbReference>
<reference evidence="10" key="1">
    <citation type="submission" date="2021-02" db="EMBL/GenBank/DDBJ databases">
        <authorList>
            <person name="Bekaert M."/>
        </authorList>
    </citation>
    <scope>NUCLEOTIDE SEQUENCE</scope>
    <source>
        <strain evidence="10">IoA-00</strain>
    </source>
</reference>
<feature type="compositionally biased region" description="Basic residues" evidence="9">
    <location>
        <begin position="541"/>
        <end position="550"/>
    </location>
</feature>
<evidence type="ECO:0000256" key="4">
    <source>
        <dbReference type="ARBA" id="ARBA00022806"/>
    </source>
</evidence>
<keyword evidence="3" id="KW-0547">Nucleotide-binding</keyword>
<feature type="compositionally biased region" description="Basic residues" evidence="9">
    <location>
        <begin position="518"/>
        <end position="529"/>
    </location>
</feature>
<keyword evidence="11" id="KW-1185">Reference proteome</keyword>
<gene>
    <name evidence="10" type="ORF">LSAA_3368</name>
</gene>
<dbReference type="PROSITE" id="PS51192">
    <property type="entry name" value="HELICASE_ATP_BIND_1"/>
    <property type="match status" value="1"/>
</dbReference>
<dbReference type="GO" id="GO:0003678">
    <property type="term" value="F:DNA helicase activity"/>
    <property type="evidence" value="ECO:0007669"/>
    <property type="project" value="UniProtKB-EC"/>
</dbReference>
<keyword evidence="10" id="KW-0378">Hydrolase</keyword>
<dbReference type="PANTHER" id="PTHR45797:SF3">
    <property type="entry name" value="TRANSCRIPTIONAL REGULATOR ATRX HOMOLOG"/>
    <property type="match status" value="1"/>
</dbReference>
<evidence type="ECO:0000256" key="9">
    <source>
        <dbReference type="SAM" id="MobiDB-lite"/>
    </source>
</evidence>
<feature type="region of interest" description="Disordered" evidence="9">
    <location>
        <begin position="270"/>
        <end position="297"/>
    </location>
</feature>
<dbReference type="EC" id="3.6.4.12" evidence="10"/>
<proteinExistence type="inferred from homology"/>
<evidence type="ECO:0000313" key="10">
    <source>
        <dbReference type="EMBL" id="CAF2812514.1"/>
    </source>
</evidence>
<evidence type="ECO:0000256" key="6">
    <source>
        <dbReference type="ARBA" id="ARBA00023125"/>
    </source>
</evidence>
<evidence type="ECO:0000256" key="1">
    <source>
        <dbReference type="ARBA" id="ARBA00004123"/>
    </source>
</evidence>
<dbReference type="GO" id="GO:0016887">
    <property type="term" value="F:ATP hydrolysis activity"/>
    <property type="evidence" value="ECO:0007669"/>
    <property type="project" value="InterPro"/>
</dbReference>
<evidence type="ECO:0000256" key="7">
    <source>
        <dbReference type="ARBA" id="ARBA00023242"/>
    </source>
</evidence>
<dbReference type="EMBL" id="HG994590">
    <property type="protein sequence ID" value="CAF2812514.1"/>
    <property type="molecule type" value="Genomic_DNA"/>
</dbReference>
<protein>
    <submittedName>
        <fullName evidence="10">ATRX</fullName>
        <ecNumber evidence="10">3.6.4.12</ecNumber>
    </submittedName>
</protein>
<feature type="region of interest" description="Disordered" evidence="9">
    <location>
        <begin position="1"/>
        <end position="21"/>
    </location>
</feature>
<dbReference type="GO" id="GO:0003677">
    <property type="term" value="F:DNA binding"/>
    <property type="evidence" value="ECO:0007669"/>
    <property type="project" value="UniProtKB-KW"/>
</dbReference>
<keyword evidence="5" id="KW-0067">ATP-binding</keyword>
<keyword evidence="6" id="KW-0238">DNA-binding</keyword>
<dbReference type="Proteomes" id="UP000675881">
    <property type="component" value="Chromosome 11"/>
</dbReference>
<organism evidence="10 11">
    <name type="scientific">Lepeophtheirus salmonis</name>
    <name type="common">Salmon louse</name>
    <name type="synonym">Caligus salmonis</name>
    <dbReference type="NCBI Taxonomy" id="72036"/>
    <lineage>
        <taxon>Eukaryota</taxon>
        <taxon>Metazoa</taxon>
        <taxon>Ecdysozoa</taxon>
        <taxon>Arthropoda</taxon>
        <taxon>Crustacea</taxon>
        <taxon>Multicrustacea</taxon>
        <taxon>Hexanauplia</taxon>
        <taxon>Copepoda</taxon>
        <taxon>Siphonostomatoida</taxon>
        <taxon>Caligidae</taxon>
        <taxon>Lepeophtheirus</taxon>
    </lineage>
</organism>
<feature type="compositionally biased region" description="Basic and acidic residues" evidence="9">
    <location>
        <begin position="437"/>
        <end position="447"/>
    </location>
</feature>
<accession>A0A7R8CGS1</accession>
<name>A0A7R8CGS1_LEPSM</name>
<dbReference type="AlphaFoldDB" id="A0A7R8CGS1"/>
<keyword evidence="8" id="KW-0175">Coiled coil</keyword>
<dbReference type="SMART" id="SM00487">
    <property type="entry name" value="DEXDc"/>
    <property type="match status" value="1"/>
</dbReference>
<dbReference type="InterPro" id="IPR014001">
    <property type="entry name" value="Helicase_ATP-bd"/>
</dbReference>
<evidence type="ECO:0000256" key="8">
    <source>
        <dbReference type="SAM" id="Coils"/>
    </source>
</evidence>
<dbReference type="Gene3D" id="3.40.50.10810">
    <property type="entry name" value="Tandem AAA-ATPase domain"/>
    <property type="match status" value="1"/>
</dbReference>
<dbReference type="InterPro" id="IPR044574">
    <property type="entry name" value="ARIP4-like"/>
</dbReference>
<keyword evidence="4" id="KW-0347">Helicase</keyword>
<dbReference type="InterPro" id="IPR027417">
    <property type="entry name" value="P-loop_NTPase"/>
</dbReference>
<evidence type="ECO:0000256" key="5">
    <source>
        <dbReference type="ARBA" id="ARBA00022840"/>
    </source>
</evidence>
<evidence type="ECO:0000256" key="3">
    <source>
        <dbReference type="ARBA" id="ARBA00022741"/>
    </source>
</evidence>
<dbReference type="InterPro" id="IPR038718">
    <property type="entry name" value="SNF2-like_sf"/>
</dbReference>
<feature type="compositionally biased region" description="Acidic residues" evidence="9">
    <location>
        <begin position="375"/>
        <end position="388"/>
    </location>
</feature>
<comment type="similarity">
    <text evidence="2">Belongs to the SNF2/RAD54 helicase family.</text>
</comment>
<feature type="compositionally biased region" description="Low complexity" evidence="9">
    <location>
        <begin position="8"/>
        <end position="21"/>
    </location>
</feature>
<feature type="region of interest" description="Disordered" evidence="9">
    <location>
        <begin position="366"/>
        <end position="395"/>
    </location>
</feature>
<feature type="coiled-coil region" evidence="8">
    <location>
        <begin position="555"/>
        <end position="583"/>
    </location>
</feature>
<sequence length="890" mass="100874">MDSVQRGSSSASPSSCSLNPSSLSDAEYFGSLGEDELSTLHGSSHSEYTSCFTCFTKFHITFLSRHPLLAVPVCNPCKQFYSSQTWKLYPEISSFERCRSCAKDSFKLILCKSTINPLGTVLSVTNPKSSLHKLNISPYSTIGGKKHDHKLYLDPITKSFTSSKEVQIQYKESLFWEYELWKKLSSEKSIENDNNKRDDDEISICSSTTPITSMTPYVKILYNDNENTKETQPVASKDGQVKIQYDTNENTNETQTGSSEDCQISIQIQNNPNKNTNETQPAETSKESQNSLNKNISDYTSNENSLIIHEIFKKELKISLKPVQESILKEIKEKGHFKISKLQKKKFDAEYAAISRLCNFKNISSHEKKEKEAPNIEEIELDDSDESDTGFNISDSHKISSNRTIFSSSDDDGDDDVMSLCSEIRKKRKHESLPQFYDHESGAKKDNNQNSYSSTDDDDDNEEKRQKKKRRIIELLSDDSDENNIVQDKSMPSGSSSSTSVSSDSYASDADSLTPCSSKKKGKRIKSAKKSSDTDEGTPNKGRKKLHKIIKDHKLSEMSKEAAEIERERRKRMEEKLKMYQKEFVDSVKSSEIIEDLILDFDPETKEKRVELDKELVKQLKPHQADGIKFMWNSVFESKDDVLACKYPGGAILAHCMGLGKTLQTIALIHTVLTNFPEHITKVLVICPVNTVKNWKDEFDKWCKDSLELDVYELSGDKGNDDRTDRLNYWLKGGGVLIIGYDMFRNLTTSASRKLNKRQKGIILRSLVDPGPDLVVCDEGHVLKNRNSALNKSINKIGTKRRIILTGTPLQNNLSEYFAMVNFVKPNLLGSYKEFKNRFVNPIQNGQHSDSTDDDVRVMKKRSFILSDLLKGCLQRLDYNVSCPISSTQI</sequence>
<dbReference type="OrthoDB" id="448448at2759"/>
<evidence type="ECO:0000256" key="2">
    <source>
        <dbReference type="ARBA" id="ARBA00007025"/>
    </source>
</evidence>
<dbReference type="InterPro" id="IPR000330">
    <property type="entry name" value="SNF2_N"/>
</dbReference>
<evidence type="ECO:0000313" key="11">
    <source>
        <dbReference type="Proteomes" id="UP000675881"/>
    </source>
</evidence>